<name>A0A6L5XAW1_9BACT</name>
<reference evidence="1 2" key="1">
    <citation type="submission" date="2019-08" db="EMBL/GenBank/DDBJ databases">
        <title>In-depth cultivation of the pig gut microbiome towards novel bacterial diversity and tailored functional studies.</title>
        <authorList>
            <person name="Wylensek D."/>
            <person name="Hitch T.C.A."/>
            <person name="Clavel T."/>
        </authorList>
    </citation>
    <scope>NUCLEOTIDE SEQUENCE [LARGE SCALE GENOMIC DNA]</scope>
    <source>
        <strain evidence="1 2">Oil-RF-744-WCA-WT-10</strain>
    </source>
</reference>
<dbReference type="RefSeq" id="WP_154328582.1">
    <property type="nucleotide sequence ID" value="NZ_CP045696.1"/>
</dbReference>
<accession>A0A6L5XAW1</accession>
<dbReference type="GO" id="GO:0003677">
    <property type="term" value="F:DNA binding"/>
    <property type="evidence" value="ECO:0007669"/>
    <property type="project" value="UniProtKB-KW"/>
</dbReference>
<gene>
    <name evidence="1" type="ORF">FYJ29_07390</name>
</gene>
<proteinExistence type="predicted"/>
<evidence type="ECO:0000313" key="2">
    <source>
        <dbReference type="Proteomes" id="UP000483362"/>
    </source>
</evidence>
<dbReference type="PANTHER" id="PTHR35145">
    <property type="entry name" value="CYTOPLASMIC PROTEIN-RELATED"/>
    <property type="match status" value="1"/>
</dbReference>
<sequence length="118" mass="13801">MNIEEVREYALSLPGTTEDQAYGADWVLFRIEGKIFLHIWLNAPEPTCAVKLPPEQGQTLRDHYDGIRPAYHLNKVHWNDVFLDEIDGDMVKNLINQSYLLVLSKLPKRLRDKYSFEK</sequence>
<protein>
    <submittedName>
        <fullName evidence="1">MmcQ/YjbR family DNA-binding protein</fullName>
    </submittedName>
</protein>
<evidence type="ECO:0000313" key="1">
    <source>
        <dbReference type="EMBL" id="MSS17579.1"/>
    </source>
</evidence>
<dbReference type="InterPro" id="IPR058532">
    <property type="entry name" value="YjbR/MT2646/Rv2570-like"/>
</dbReference>
<keyword evidence="2" id="KW-1185">Reference proteome</keyword>
<dbReference type="InterPro" id="IPR007351">
    <property type="entry name" value="YjbR"/>
</dbReference>
<dbReference type="Gene3D" id="3.90.1150.30">
    <property type="match status" value="1"/>
</dbReference>
<comment type="caution">
    <text evidence="1">The sequence shown here is derived from an EMBL/GenBank/DDBJ whole genome shotgun (WGS) entry which is preliminary data.</text>
</comment>
<dbReference type="AlphaFoldDB" id="A0A6L5XAW1"/>
<organism evidence="1 2">
    <name type="scientific">Sodaliphilus pleomorphus</name>
    <dbReference type="NCBI Taxonomy" id="2606626"/>
    <lineage>
        <taxon>Bacteria</taxon>
        <taxon>Pseudomonadati</taxon>
        <taxon>Bacteroidota</taxon>
        <taxon>Bacteroidia</taxon>
        <taxon>Bacteroidales</taxon>
        <taxon>Muribaculaceae</taxon>
        <taxon>Sodaliphilus</taxon>
    </lineage>
</organism>
<dbReference type="Proteomes" id="UP000483362">
    <property type="component" value="Unassembled WGS sequence"/>
</dbReference>
<dbReference type="Pfam" id="PF04237">
    <property type="entry name" value="YjbR"/>
    <property type="match status" value="1"/>
</dbReference>
<dbReference type="SUPFAM" id="SSF142906">
    <property type="entry name" value="YjbR-like"/>
    <property type="match status" value="1"/>
</dbReference>
<keyword evidence="1" id="KW-0238">DNA-binding</keyword>
<dbReference type="InterPro" id="IPR038056">
    <property type="entry name" value="YjbR-like_sf"/>
</dbReference>
<dbReference type="EMBL" id="VULT01000010">
    <property type="protein sequence ID" value="MSS17579.1"/>
    <property type="molecule type" value="Genomic_DNA"/>
</dbReference>
<dbReference type="PANTHER" id="PTHR35145:SF1">
    <property type="entry name" value="CYTOPLASMIC PROTEIN"/>
    <property type="match status" value="1"/>
</dbReference>